<dbReference type="Gene3D" id="6.10.140.1950">
    <property type="match status" value="1"/>
</dbReference>
<evidence type="ECO:0000256" key="5">
    <source>
        <dbReference type="SAM" id="Coils"/>
    </source>
</evidence>
<dbReference type="KEGG" id="jcu:105642470"/>
<keyword evidence="2" id="KW-0488">Methylation</keyword>
<dbReference type="SMART" id="SM00937">
    <property type="entry name" value="PCRF"/>
    <property type="match status" value="1"/>
</dbReference>
<dbReference type="InterPro" id="IPR000352">
    <property type="entry name" value="Pep_chain_release_fac_I"/>
</dbReference>
<evidence type="ECO:0000256" key="1">
    <source>
        <dbReference type="ARBA" id="ARBA00010835"/>
    </source>
</evidence>
<dbReference type="GO" id="GO:0009507">
    <property type="term" value="C:chloroplast"/>
    <property type="evidence" value="ECO:0007669"/>
    <property type="project" value="TreeGrafter"/>
</dbReference>
<dbReference type="STRING" id="180498.A0A067JW24"/>
<dbReference type="Gene3D" id="3.30.70.1660">
    <property type="match status" value="2"/>
</dbReference>
<dbReference type="FunFam" id="3.30.160.20:FF:000027">
    <property type="entry name" value="Peptide chain release factor 1"/>
    <property type="match status" value="1"/>
</dbReference>
<accession>A0A067JW24</accession>
<reference evidence="7 8" key="1">
    <citation type="journal article" date="2014" name="PLoS ONE">
        <title>Global Analysis of Gene Expression Profiles in Physic Nut (Jatropha curcas L.) Seedlings Exposed to Salt Stress.</title>
        <authorList>
            <person name="Zhang L."/>
            <person name="Zhang C."/>
            <person name="Wu P."/>
            <person name="Chen Y."/>
            <person name="Li M."/>
            <person name="Jiang H."/>
            <person name="Wu G."/>
        </authorList>
    </citation>
    <scope>NUCLEOTIDE SEQUENCE [LARGE SCALE GENOMIC DNA]</scope>
    <source>
        <strain evidence="8">cv. GZQX0401</strain>
        <tissue evidence="7">Young leaves</tissue>
    </source>
</reference>
<dbReference type="NCBIfam" id="NF001859">
    <property type="entry name" value="PRK00591.1"/>
    <property type="match status" value="1"/>
</dbReference>
<protein>
    <recommendedName>
        <fullName evidence="6">Prokaryotic-type class I peptide chain release factors domain-containing protein</fullName>
    </recommendedName>
</protein>
<dbReference type="Gene3D" id="3.30.160.20">
    <property type="match status" value="1"/>
</dbReference>
<evidence type="ECO:0000313" key="7">
    <source>
        <dbReference type="EMBL" id="KDP28102.1"/>
    </source>
</evidence>
<dbReference type="Proteomes" id="UP000027138">
    <property type="component" value="Unassembled WGS sequence"/>
</dbReference>
<dbReference type="InterPro" id="IPR005139">
    <property type="entry name" value="PCRF"/>
</dbReference>
<proteinExistence type="inferred from homology"/>
<evidence type="ECO:0000256" key="4">
    <source>
        <dbReference type="ARBA" id="ARBA00022917"/>
    </source>
</evidence>
<dbReference type="InterPro" id="IPR050057">
    <property type="entry name" value="Prokaryotic/Mito_RF"/>
</dbReference>
<gene>
    <name evidence="7" type="ORF">JCGZ_13873</name>
</gene>
<dbReference type="GO" id="GO:0032544">
    <property type="term" value="P:plastid translation"/>
    <property type="evidence" value="ECO:0007669"/>
    <property type="project" value="TreeGrafter"/>
</dbReference>
<dbReference type="Pfam" id="PF00472">
    <property type="entry name" value="RF-1"/>
    <property type="match status" value="1"/>
</dbReference>
<keyword evidence="5" id="KW-0175">Coiled coil</keyword>
<dbReference type="PANTHER" id="PTHR43804">
    <property type="entry name" value="LD18447P"/>
    <property type="match status" value="1"/>
</dbReference>
<evidence type="ECO:0000256" key="3">
    <source>
        <dbReference type="ARBA" id="ARBA00022490"/>
    </source>
</evidence>
<dbReference type="InterPro" id="IPR004373">
    <property type="entry name" value="RF-1"/>
</dbReference>
<evidence type="ECO:0000313" key="8">
    <source>
        <dbReference type="Proteomes" id="UP000027138"/>
    </source>
</evidence>
<dbReference type="PROSITE" id="PS00745">
    <property type="entry name" value="RF_PROK_I"/>
    <property type="match status" value="1"/>
</dbReference>
<dbReference type="OrthoDB" id="2019491at2759"/>
<evidence type="ECO:0000256" key="2">
    <source>
        <dbReference type="ARBA" id="ARBA00022481"/>
    </source>
</evidence>
<dbReference type="SUPFAM" id="SSF75620">
    <property type="entry name" value="Release factor"/>
    <property type="match status" value="1"/>
</dbReference>
<dbReference type="GO" id="GO:0016149">
    <property type="term" value="F:translation release factor activity, codon specific"/>
    <property type="evidence" value="ECO:0007669"/>
    <property type="project" value="InterPro"/>
</dbReference>
<keyword evidence="8" id="KW-1185">Reference proteome</keyword>
<keyword evidence="3" id="KW-0963">Cytoplasm</keyword>
<comment type="similarity">
    <text evidence="1">Belongs to the prokaryotic/mitochondrial release factor family.</text>
</comment>
<sequence length="414" mass="46978">MTSLTTSLTVANPNQCPVQQHFRFQFRRSSLLLRPPQRRRNLRIVCMAEPYLITKLESAEKTWKELSVKLADPDVVSNPSEYQKLAQSVAELDEVVSTYRRFKECEKQLVETKALAKEEGNDEDMAEMIAYEIESLSNELKELEEKLKVLLLPSDPLDARNIMLEVRAGTGGDEAGIWAGDLIRLYQRYSERNSWKYSLISSSEAEKGGFKTCVMEIKGNRVYSKLKYESGVHRVQRVPQTEAQGRVHTSTATVAIMPEADEVEVVIDPKDIELTTARSGGAGGQNVNKVETAVDLFHKPTGIRIFCTEERTQLKNKNRALQLLRAKLYEMKVREQQESIRNQRKLQVGTGARAEKIRTYNYKDNRVTDHRLKMNFELTSFLDGDIENAVQACSAMEQKELLEELAESVGVPAG</sequence>
<dbReference type="EMBL" id="KK914782">
    <property type="protein sequence ID" value="KDP28102.1"/>
    <property type="molecule type" value="Genomic_DNA"/>
</dbReference>
<dbReference type="NCBIfam" id="TIGR00019">
    <property type="entry name" value="prfA"/>
    <property type="match status" value="1"/>
</dbReference>
<organism evidence="7 8">
    <name type="scientific">Jatropha curcas</name>
    <name type="common">Barbados nut</name>
    <dbReference type="NCBI Taxonomy" id="180498"/>
    <lineage>
        <taxon>Eukaryota</taxon>
        <taxon>Viridiplantae</taxon>
        <taxon>Streptophyta</taxon>
        <taxon>Embryophyta</taxon>
        <taxon>Tracheophyta</taxon>
        <taxon>Spermatophyta</taxon>
        <taxon>Magnoliopsida</taxon>
        <taxon>eudicotyledons</taxon>
        <taxon>Gunneridae</taxon>
        <taxon>Pentapetalae</taxon>
        <taxon>rosids</taxon>
        <taxon>fabids</taxon>
        <taxon>Malpighiales</taxon>
        <taxon>Euphorbiaceae</taxon>
        <taxon>Crotonoideae</taxon>
        <taxon>Jatropheae</taxon>
        <taxon>Jatropha</taxon>
    </lineage>
</organism>
<dbReference type="FunFam" id="3.30.70.1660:FF:000002">
    <property type="entry name" value="Peptide chain release factor 1"/>
    <property type="match status" value="1"/>
</dbReference>
<dbReference type="PANTHER" id="PTHR43804:SF8">
    <property type="entry name" value="PEPTIDE CHAIN RELEASE FACTOR APG3, CHLOROPLASTIC"/>
    <property type="match status" value="1"/>
</dbReference>
<name>A0A067JW24_JATCU</name>
<keyword evidence="4" id="KW-0648">Protein biosynthesis</keyword>
<dbReference type="HAMAP" id="MF_00093">
    <property type="entry name" value="Rel_fac_1"/>
    <property type="match status" value="1"/>
</dbReference>
<dbReference type="Pfam" id="PF03462">
    <property type="entry name" value="PCRF"/>
    <property type="match status" value="1"/>
</dbReference>
<dbReference type="InterPro" id="IPR045853">
    <property type="entry name" value="Pep_chain_release_fac_I_sf"/>
</dbReference>
<dbReference type="AlphaFoldDB" id="A0A067JW24"/>
<dbReference type="GO" id="GO:0010027">
    <property type="term" value="P:thylakoid membrane organization"/>
    <property type="evidence" value="ECO:0007669"/>
    <property type="project" value="TreeGrafter"/>
</dbReference>
<dbReference type="GO" id="GO:0009658">
    <property type="term" value="P:chloroplast organization"/>
    <property type="evidence" value="ECO:0007669"/>
    <property type="project" value="TreeGrafter"/>
</dbReference>
<feature type="domain" description="Prokaryotic-type class I peptide chain release factors" evidence="6">
    <location>
        <begin position="278"/>
        <end position="294"/>
    </location>
</feature>
<dbReference type="FunFam" id="3.30.70.1660:FF:000014">
    <property type="entry name" value="Peptide chain release factor 1"/>
    <property type="match status" value="1"/>
</dbReference>
<evidence type="ECO:0000259" key="6">
    <source>
        <dbReference type="PROSITE" id="PS00745"/>
    </source>
</evidence>
<feature type="coiled-coil region" evidence="5">
    <location>
        <begin position="126"/>
        <end position="153"/>
    </location>
</feature>